<dbReference type="SUPFAM" id="SSF159664">
    <property type="entry name" value="CobE/GbiG C-terminal domain-like"/>
    <property type="match status" value="1"/>
</dbReference>
<protein>
    <submittedName>
        <fullName evidence="4">Cobalt-precorrin 5A hydrolase</fullName>
    </submittedName>
</protein>
<proteinExistence type="predicted"/>
<dbReference type="InterPro" id="IPR021745">
    <property type="entry name" value="CbiG_mid"/>
</dbReference>
<reference evidence="4" key="1">
    <citation type="submission" date="2020-08" db="EMBL/GenBank/DDBJ databases">
        <title>Genome public.</title>
        <authorList>
            <person name="Liu C."/>
            <person name="Sun Q."/>
        </authorList>
    </citation>
    <scope>NUCLEOTIDE SEQUENCE</scope>
    <source>
        <strain evidence="4">NSJ-54</strain>
    </source>
</reference>
<accession>A0A926ECL4</accession>
<dbReference type="Pfam" id="PF11761">
    <property type="entry name" value="CbiG_mid"/>
    <property type="match status" value="1"/>
</dbReference>
<dbReference type="GO" id="GO:0009236">
    <property type="term" value="P:cobalamin biosynthetic process"/>
    <property type="evidence" value="ECO:0007669"/>
    <property type="project" value="InterPro"/>
</dbReference>
<dbReference type="InterPro" id="IPR038029">
    <property type="entry name" value="GbiG_N_sf"/>
</dbReference>
<dbReference type="AlphaFoldDB" id="A0A926ECL4"/>
<dbReference type="EMBL" id="JACRTC010000001">
    <property type="protein sequence ID" value="MBC8569292.1"/>
    <property type="molecule type" value="Genomic_DNA"/>
</dbReference>
<feature type="domain" description="CobE/GbiG C-terminal" evidence="1">
    <location>
        <begin position="219"/>
        <end position="336"/>
    </location>
</feature>
<dbReference type="InterPro" id="IPR052553">
    <property type="entry name" value="CbiG_hydrolase"/>
</dbReference>
<dbReference type="InterPro" id="IPR002750">
    <property type="entry name" value="CobE/GbiG_C"/>
</dbReference>
<evidence type="ECO:0000313" key="4">
    <source>
        <dbReference type="EMBL" id="MBC8569292.1"/>
    </source>
</evidence>
<gene>
    <name evidence="4" type="ORF">H8709_00415</name>
</gene>
<organism evidence="4 5">
    <name type="scientific">Zongyangia hominis</name>
    <dbReference type="NCBI Taxonomy" id="2763677"/>
    <lineage>
        <taxon>Bacteria</taxon>
        <taxon>Bacillati</taxon>
        <taxon>Bacillota</taxon>
        <taxon>Clostridia</taxon>
        <taxon>Eubacteriales</taxon>
        <taxon>Oscillospiraceae</taxon>
        <taxon>Zongyangia</taxon>
    </lineage>
</organism>
<feature type="domain" description="Cobalamin synthesis G N-terminal" evidence="2">
    <location>
        <begin position="55"/>
        <end position="134"/>
    </location>
</feature>
<dbReference type="PANTHER" id="PTHR37477:SF1">
    <property type="entry name" value="COBALT-PRECORRIN-5A HYDROLASE"/>
    <property type="match status" value="1"/>
</dbReference>
<feature type="domain" description="Cobalamin biosynthesis central region" evidence="3">
    <location>
        <begin position="140"/>
        <end position="185"/>
    </location>
</feature>
<comment type="caution">
    <text evidence="4">The sequence shown here is derived from an EMBL/GenBank/DDBJ whole genome shotgun (WGS) entry which is preliminary data.</text>
</comment>
<dbReference type="Proteomes" id="UP000660861">
    <property type="component" value="Unassembled WGS sequence"/>
</dbReference>
<evidence type="ECO:0000313" key="5">
    <source>
        <dbReference type="Proteomes" id="UP000660861"/>
    </source>
</evidence>
<dbReference type="PANTHER" id="PTHR37477">
    <property type="entry name" value="COBALT-PRECORRIN-5A HYDROLASE"/>
    <property type="match status" value="1"/>
</dbReference>
<dbReference type="SUPFAM" id="SSF159672">
    <property type="entry name" value="CbiG N-terminal domain-like"/>
    <property type="match status" value="1"/>
</dbReference>
<dbReference type="InterPro" id="IPR036518">
    <property type="entry name" value="CobE/GbiG_C_sf"/>
</dbReference>
<dbReference type="Pfam" id="PF01890">
    <property type="entry name" value="CbiG_C"/>
    <property type="match status" value="1"/>
</dbReference>
<dbReference type="Pfam" id="PF11760">
    <property type="entry name" value="CbiG_N"/>
    <property type="match status" value="1"/>
</dbReference>
<name>A0A926ECL4_9FIRM</name>
<dbReference type="InterPro" id="IPR021744">
    <property type="entry name" value="CbiG_N"/>
</dbReference>
<keyword evidence="5" id="KW-1185">Reference proteome</keyword>
<sequence length="346" mass="35793">MRIAVIAFTARGGKLALRLCKALEEQGHGCAGYIKMKDLPPLPLRPVNAPCAQWAGERFGECDALIFVGACGIAVRAVAPWVKDKARDPAVLVLDEGGKYVISLLSGHLGGANELARLIARITGGEPVITTATDGRGVLAVDRWAQEHGFALGDLKAAKAVSAALLAGKPVGVYSDLPLPLLLPRGMEKAEGGEVGVAFSLDEGVRPFDVTLPLIPRAVILGIGCRRGTQASAVEEAVNAALAEAGVSKKSVCGVATIDLKAGEPGLLCFCESWGVPLTAFSAGELAGVPGEYTASAFVKEMVGVDNVCERAAVLASGGKLLFPKRGMDGVTVAAALQKIEITFEE</sequence>
<dbReference type="Gene3D" id="3.40.50.11220">
    <property type="match status" value="1"/>
</dbReference>
<evidence type="ECO:0000259" key="1">
    <source>
        <dbReference type="Pfam" id="PF01890"/>
    </source>
</evidence>
<keyword evidence="4" id="KW-0378">Hydrolase</keyword>
<dbReference type="GO" id="GO:0016787">
    <property type="term" value="F:hydrolase activity"/>
    <property type="evidence" value="ECO:0007669"/>
    <property type="project" value="UniProtKB-KW"/>
</dbReference>
<dbReference type="RefSeq" id="WP_262396399.1">
    <property type="nucleotide sequence ID" value="NZ_JACRTC010000001.1"/>
</dbReference>
<dbReference type="Gene3D" id="3.30.420.180">
    <property type="entry name" value="CobE/GbiG C-terminal domain"/>
    <property type="match status" value="1"/>
</dbReference>
<evidence type="ECO:0000259" key="2">
    <source>
        <dbReference type="Pfam" id="PF11760"/>
    </source>
</evidence>
<evidence type="ECO:0000259" key="3">
    <source>
        <dbReference type="Pfam" id="PF11761"/>
    </source>
</evidence>